<dbReference type="SUPFAM" id="SSF57850">
    <property type="entry name" value="RING/U-box"/>
    <property type="match status" value="1"/>
</dbReference>
<evidence type="ECO:0000256" key="3">
    <source>
        <dbReference type="SAM" id="MobiDB-lite"/>
    </source>
</evidence>
<feature type="region of interest" description="Disordered" evidence="3">
    <location>
        <begin position="1"/>
        <end position="41"/>
    </location>
</feature>
<feature type="compositionally biased region" description="Polar residues" evidence="3">
    <location>
        <begin position="104"/>
        <end position="115"/>
    </location>
</feature>
<dbReference type="EMBL" id="JABMIG020000171">
    <property type="protein sequence ID" value="KAL3787637.1"/>
    <property type="molecule type" value="Genomic_DNA"/>
</dbReference>
<feature type="region of interest" description="Disordered" evidence="3">
    <location>
        <begin position="97"/>
        <end position="305"/>
    </location>
</feature>
<evidence type="ECO:0000256" key="2">
    <source>
        <dbReference type="SAM" id="Coils"/>
    </source>
</evidence>
<feature type="compositionally biased region" description="Basic residues" evidence="3">
    <location>
        <begin position="466"/>
        <end position="495"/>
    </location>
</feature>
<keyword evidence="6" id="KW-1185">Reference proteome</keyword>
<dbReference type="PANTHER" id="PTHR22696:SF1">
    <property type="entry name" value="E3 UBIQUITIN-PROTEIN LIGASE RNF26"/>
    <property type="match status" value="1"/>
</dbReference>
<dbReference type="InterPro" id="IPR013083">
    <property type="entry name" value="Znf_RING/FYVE/PHD"/>
</dbReference>
<keyword evidence="1" id="KW-0479">Metal-binding</keyword>
<sequence>MARTRWPPVPAITRPQTTQSHPPNNVSTTLSAPSHRATLFHETEVPMANMNAGTASRYHGWGQSSSHSQSLHHHQQQRGDAIVRTASASITAGQYRAREMEQRPATSVRHSGNDSSSRRADNARAPSDNRNISRRDDDRDNRDRSRETSSSNNRHYAENSWRDSRSYHNQRDYRDQSTGTRHRQEYDSRDSRSYNARSGYYSRDRGYHSSNNSSWSSRDRNSKNYSYSSRDRDSNHRRDAQYTRREDGRSRHRSSREREAEYVPRTERHHSSRERDSTTHQDSRRSHYSNHYHDSQNDTKRPRTDVHPQIDHLKAERDAHRLEAQKTEAKLRKAQAEREIMEQNLKLEEAKRQLEIVRSQSVSNEIGERAAGVDGGGGPIIPALASVTPRNTGLNTAASDANLTATSVAAAAAPSFNNTETSDADSANNDPSFQPESFDVEDSSDDFLVGVSPFRPKASGNTAKAPKSKPKKKSPAKKKPSRNPKKCSNTKKKSKPVAEDSAVSIYTEFDMMSMYTPTIVDHSLVTSKFLVQWDKNDGSTETPCKLWMSFENFLFPNIANDYIDEKVNDEENTELAAYKNCFPGVIDINEFDEEEPDLLEMDFCCFVCKCSDKDGTRSARNCLHARKYHRLCCHGLRVTDNLDDFACAAGQALMEALEAPQDGDGSDSEREGEVLEMSRSEESENEREAKCSAVTISSLLSPRDQPAHEMGGAVVLSINTGIGGVAVALKQVNFGTKRIIHVEADLVAQHVIRFHHDLNYGSMEMDDGIEHIVGLYNTLDDVRADPEDLVRRFGPIGKFTCLSCSGMLVNRVSRLSEASGPRRERKMLPGLRRLWDFPPGTRPAQSLLSSKYSRLLLLSVLYKKWSDEVHPKYWGFLGMGPSRYTFKVNRNTDADSLMDMLQLFIKESVSSKHLCDIDYAEQLLKESMSVRFLVGMLQPLGQHFEKKQNDGGDSPDDDMNPHDAIEAVAENEHIMFNDGSQEYTGVEADLCVVCEDAKKKIMILPCKHMCLCEKCADFNKIKDCPMCRTKVEGSTDVYW</sequence>
<gene>
    <name evidence="5" type="ORF">HJC23_011785</name>
</gene>
<keyword evidence="2" id="KW-0175">Coiled coil</keyword>
<feature type="compositionally biased region" description="Polar residues" evidence="3">
    <location>
        <begin position="14"/>
        <end position="32"/>
    </location>
</feature>
<evidence type="ECO:0000256" key="1">
    <source>
        <dbReference type="PROSITE-ProRule" id="PRU00175"/>
    </source>
</evidence>
<feature type="domain" description="RING-type" evidence="4">
    <location>
        <begin position="991"/>
        <end position="1028"/>
    </location>
</feature>
<evidence type="ECO:0000259" key="4">
    <source>
        <dbReference type="PROSITE" id="PS50089"/>
    </source>
</evidence>
<keyword evidence="1" id="KW-0863">Zinc-finger</keyword>
<comment type="caution">
    <text evidence="5">The sequence shown here is derived from an EMBL/GenBank/DDBJ whole genome shotgun (WGS) entry which is preliminary data.</text>
</comment>
<reference evidence="5 6" key="1">
    <citation type="journal article" date="2020" name="G3 (Bethesda)">
        <title>Improved Reference Genome for Cyclotella cryptica CCMP332, a Model for Cell Wall Morphogenesis, Salinity Adaptation, and Lipid Production in Diatoms (Bacillariophyta).</title>
        <authorList>
            <person name="Roberts W.R."/>
            <person name="Downey K.M."/>
            <person name="Ruck E.C."/>
            <person name="Traller J.C."/>
            <person name="Alverson A.J."/>
        </authorList>
    </citation>
    <scope>NUCLEOTIDE SEQUENCE [LARGE SCALE GENOMIC DNA]</scope>
    <source>
        <strain evidence="5 6">CCMP332</strain>
    </source>
</reference>
<protein>
    <recommendedName>
        <fullName evidence="4">RING-type domain-containing protein</fullName>
    </recommendedName>
</protein>
<feature type="region of interest" description="Disordered" evidence="3">
    <location>
        <begin position="54"/>
        <end position="80"/>
    </location>
</feature>
<dbReference type="Gene3D" id="3.30.40.10">
    <property type="entry name" value="Zinc/RING finger domain, C3HC4 (zinc finger)"/>
    <property type="match status" value="1"/>
</dbReference>
<feature type="compositionally biased region" description="Basic and acidic residues" evidence="3">
    <location>
        <begin position="155"/>
        <end position="175"/>
    </location>
</feature>
<organism evidence="5 6">
    <name type="scientific">Cyclotella cryptica</name>
    <dbReference type="NCBI Taxonomy" id="29204"/>
    <lineage>
        <taxon>Eukaryota</taxon>
        <taxon>Sar</taxon>
        <taxon>Stramenopiles</taxon>
        <taxon>Ochrophyta</taxon>
        <taxon>Bacillariophyta</taxon>
        <taxon>Coscinodiscophyceae</taxon>
        <taxon>Thalassiosirophycidae</taxon>
        <taxon>Stephanodiscales</taxon>
        <taxon>Stephanodiscaceae</taxon>
        <taxon>Cyclotella</taxon>
    </lineage>
</organism>
<dbReference type="Proteomes" id="UP001516023">
    <property type="component" value="Unassembled WGS sequence"/>
</dbReference>
<feature type="compositionally biased region" description="Polar residues" evidence="3">
    <location>
        <begin position="416"/>
        <end position="435"/>
    </location>
</feature>
<proteinExistence type="predicted"/>
<feature type="compositionally biased region" description="Basic and acidic residues" evidence="3">
    <location>
        <begin position="667"/>
        <end position="688"/>
    </location>
</feature>
<evidence type="ECO:0000313" key="6">
    <source>
        <dbReference type="Proteomes" id="UP001516023"/>
    </source>
</evidence>
<feature type="compositionally biased region" description="Basic and acidic residues" evidence="3">
    <location>
        <begin position="182"/>
        <end position="192"/>
    </location>
</feature>
<dbReference type="InterPro" id="IPR001841">
    <property type="entry name" value="Znf_RING"/>
</dbReference>
<dbReference type="AlphaFoldDB" id="A0ABD3PIR6"/>
<evidence type="ECO:0000313" key="5">
    <source>
        <dbReference type="EMBL" id="KAL3787637.1"/>
    </source>
</evidence>
<dbReference type="SMART" id="SM00184">
    <property type="entry name" value="RING"/>
    <property type="match status" value="1"/>
</dbReference>
<keyword evidence="1" id="KW-0862">Zinc</keyword>
<feature type="region of interest" description="Disordered" evidence="3">
    <location>
        <begin position="416"/>
        <end position="496"/>
    </location>
</feature>
<feature type="compositionally biased region" description="Basic and acidic residues" evidence="3">
    <location>
        <begin position="273"/>
        <end position="305"/>
    </location>
</feature>
<feature type="coiled-coil region" evidence="2">
    <location>
        <begin position="310"/>
        <end position="360"/>
    </location>
</feature>
<feature type="region of interest" description="Disordered" evidence="3">
    <location>
        <begin position="658"/>
        <end position="688"/>
    </location>
</feature>
<feature type="compositionally biased region" description="Basic and acidic residues" evidence="3">
    <location>
        <begin position="256"/>
        <end position="266"/>
    </location>
</feature>
<dbReference type="PROSITE" id="PS50089">
    <property type="entry name" value="ZF_RING_2"/>
    <property type="match status" value="1"/>
</dbReference>
<name>A0ABD3PIR6_9STRA</name>
<accession>A0ABD3PIR6</accession>
<feature type="compositionally biased region" description="Basic and acidic residues" evidence="3">
    <location>
        <begin position="131"/>
        <end position="147"/>
    </location>
</feature>
<dbReference type="Pfam" id="PF13920">
    <property type="entry name" value="zf-C3HC4_3"/>
    <property type="match status" value="1"/>
</dbReference>
<dbReference type="PANTHER" id="PTHR22696">
    <property type="entry name" value="E3 UBIQUITIN-PROTEIN LIGASE RNF26"/>
    <property type="match status" value="1"/>
</dbReference>
<dbReference type="GO" id="GO:0008270">
    <property type="term" value="F:zinc ion binding"/>
    <property type="evidence" value="ECO:0007669"/>
    <property type="project" value="UniProtKB-KW"/>
</dbReference>
<feature type="compositionally biased region" description="Basic and acidic residues" evidence="3">
    <location>
        <begin position="229"/>
        <end position="249"/>
    </location>
</feature>